<dbReference type="EMBL" id="UYJE01001740">
    <property type="protein sequence ID" value="VDI04768.1"/>
    <property type="molecule type" value="Genomic_DNA"/>
</dbReference>
<keyword evidence="6" id="KW-0863">Zinc-finger</keyword>
<comment type="caution">
    <text evidence="9">The sequence shown here is derived from an EMBL/GenBank/DDBJ whole genome shotgun (WGS) entry which is preliminary data.</text>
</comment>
<dbReference type="SUPFAM" id="SSF57667">
    <property type="entry name" value="beta-beta-alpha zinc fingers"/>
    <property type="match status" value="1"/>
</dbReference>
<reference evidence="9" key="1">
    <citation type="submission" date="2018-11" db="EMBL/GenBank/DDBJ databases">
        <authorList>
            <person name="Alioto T."/>
            <person name="Alioto T."/>
        </authorList>
    </citation>
    <scope>NUCLEOTIDE SEQUENCE</scope>
</reference>
<sequence>MAYNCEFCPKIYKYRKNMLRHVKEKHAKTYEYWNCPEAGCSTQFIRREYLFRHLINTHKMEESTARVKAINSSRGDTHRESYYSDVSDDDTILDLLDDFSKVDDTGHHFDVDDFLSTVDENNNIEDKCDDDSINSEMVDIQDDSISFEMADNQSESDDIIIISDVEENTENRIEHFIGSTKEQTVILTFKRTINTVNGCTDFKANFNSGANYTKKDNKTVCVLQSEVYFQCNRNMKWKPVDAGKTAFLPANYITNVTFDESNCKFTVYVQYEGACTAIAPPQPIPEDNSLSLGSILIIIFVVVVSTYFLFGCTFKFCYGFRGPEVLPHSEFWIDLPVLITDGIAFTLKCGKTDMARNYDGI</sequence>
<evidence type="ECO:0000256" key="5">
    <source>
        <dbReference type="ARBA" id="ARBA00023136"/>
    </source>
</evidence>
<comment type="subcellular location">
    <subcellularLocation>
        <location evidence="1">Membrane</location>
        <topology evidence="1">Single-pass membrane protein</topology>
    </subcellularLocation>
</comment>
<proteinExistence type="predicted"/>
<feature type="domain" description="C2H2-type" evidence="8">
    <location>
        <begin position="3"/>
        <end position="31"/>
    </location>
</feature>
<dbReference type="Pfam" id="PF09451">
    <property type="entry name" value="ATG27"/>
    <property type="match status" value="1"/>
</dbReference>
<evidence type="ECO:0000256" key="3">
    <source>
        <dbReference type="ARBA" id="ARBA00022729"/>
    </source>
</evidence>
<dbReference type="Proteomes" id="UP000596742">
    <property type="component" value="Unassembled WGS sequence"/>
</dbReference>
<dbReference type="AlphaFoldDB" id="A0A8B6CIH5"/>
<evidence type="ECO:0000256" key="2">
    <source>
        <dbReference type="ARBA" id="ARBA00022692"/>
    </source>
</evidence>
<protein>
    <recommendedName>
        <fullName evidence="8">C2H2-type domain-containing protein</fullName>
    </recommendedName>
</protein>
<dbReference type="PANTHER" id="PTHR15071">
    <property type="entry name" value="MANNOSE-6-PHOSPHATE RECEPTOR FAMILY MEMBER"/>
    <property type="match status" value="1"/>
</dbReference>
<dbReference type="PROSITE" id="PS50157">
    <property type="entry name" value="ZINC_FINGER_C2H2_2"/>
    <property type="match status" value="2"/>
</dbReference>
<dbReference type="InterPro" id="IPR013087">
    <property type="entry name" value="Znf_C2H2_type"/>
</dbReference>
<evidence type="ECO:0000256" key="7">
    <source>
        <dbReference type="SAM" id="Phobius"/>
    </source>
</evidence>
<dbReference type="PANTHER" id="PTHR15071:SF0">
    <property type="entry name" value="MANNOSE 6-PHOSPHATE RECEPTOR-LIKE PROTEIN 1"/>
    <property type="match status" value="1"/>
</dbReference>
<evidence type="ECO:0000259" key="8">
    <source>
        <dbReference type="PROSITE" id="PS50157"/>
    </source>
</evidence>
<dbReference type="GO" id="GO:0000139">
    <property type="term" value="C:Golgi membrane"/>
    <property type="evidence" value="ECO:0007669"/>
    <property type="project" value="UniProtKB-SubCell"/>
</dbReference>
<keyword evidence="2 7" id="KW-0812">Transmembrane</keyword>
<dbReference type="SMART" id="SM00355">
    <property type="entry name" value="ZnF_C2H2"/>
    <property type="match status" value="2"/>
</dbReference>
<evidence type="ECO:0000256" key="6">
    <source>
        <dbReference type="PROSITE-ProRule" id="PRU00042"/>
    </source>
</evidence>
<feature type="domain" description="C2H2-type" evidence="8">
    <location>
        <begin position="33"/>
        <end position="63"/>
    </location>
</feature>
<evidence type="ECO:0000256" key="4">
    <source>
        <dbReference type="ARBA" id="ARBA00022989"/>
    </source>
</evidence>
<evidence type="ECO:0000256" key="1">
    <source>
        <dbReference type="ARBA" id="ARBA00004167"/>
    </source>
</evidence>
<feature type="transmembrane region" description="Helical" evidence="7">
    <location>
        <begin position="290"/>
        <end position="310"/>
    </location>
</feature>
<dbReference type="EMBL" id="UYJE01001740">
    <property type="protein sequence ID" value="VDI04769.1"/>
    <property type="molecule type" value="Genomic_DNA"/>
</dbReference>
<keyword evidence="4 7" id="KW-1133">Transmembrane helix</keyword>
<keyword evidence="3" id="KW-0732">Signal</keyword>
<dbReference type="PROSITE" id="PS00028">
    <property type="entry name" value="ZINC_FINGER_C2H2_1"/>
    <property type="match status" value="2"/>
</dbReference>
<keyword evidence="6" id="KW-0862">Zinc</keyword>
<accession>A0A8B6CIH5</accession>
<keyword evidence="10" id="KW-1185">Reference proteome</keyword>
<keyword evidence="5 7" id="KW-0472">Membrane</keyword>
<evidence type="ECO:0000313" key="9">
    <source>
        <dbReference type="EMBL" id="VDI04768.1"/>
    </source>
</evidence>
<name>A0A8B6CIH5_MYTGA</name>
<dbReference type="OrthoDB" id="6173521at2759"/>
<keyword evidence="6" id="KW-0479">Metal-binding</keyword>
<dbReference type="Gene3D" id="3.30.160.60">
    <property type="entry name" value="Classic Zinc Finger"/>
    <property type="match status" value="1"/>
</dbReference>
<organism evidence="9 10">
    <name type="scientific">Mytilus galloprovincialis</name>
    <name type="common">Mediterranean mussel</name>
    <dbReference type="NCBI Taxonomy" id="29158"/>
    <lineage>
        <taxon>Eukaryota</taxon>
        <taxon>Metazoa</taxon>
        <taxon>Spiralia</taxon>
        <taxon>Lophotrochozoa</taxon>
        <taxon>Mollusca</taxon>
        <taxon>Bivalvia</taxon>
        <taxon>Autobranchia</taxon>
        <taxon>Pteriomorphia</taxon>
        <taxon>Mytilida</taxon>
        <taxon>Mytiloidea</taxon>
        <taxon>Mytilidae</taxon>
        <taxon>Mytilinae</taxon>
        <taxon>Mytilus</taxon>
    </lineage>
</organism>
<evidence type="ECO:0000313" key="10">
    <source>
        <dbReference type="Proteomes" id="UP000596742"/>
    </source>
</evidence>
<dbReference type="GO" id="GO:0008270">
    <property type="term" value="F:zinc ion binding"/>
    <property type="evidence" value="ECO:0007669"/>
    <property type="project" value="UniProtKB-KW"/>
</dbReference>
<gene>
    <name evidence="9" type="ORF">MGAL_10B008483</name>
</gene>
<dbReference type="InterPro" id="IPR036236">
    <property type="entry name" value="Znf_C2H2_sf"/>
</dbReference>
<dbReference type="InterPro" id="IPR018939">
    <property type="entry name" value="Autophagy-rel_prot_27"/>
</dbReference>